<accession>A0A385SQC3</accession>
<dbReference type="InterPro" id="IPR006531">
    <property type="entry name" value="Gp5/Vgr_OB"/>
</dbReference>
<dbReference type="InterPro" id="IPR037026">
    <property type="entry name" value="Vgr_OB-fold_dom_sf"/>
</dbReference>
<protein>
    <recommendedName>
        <fullName evidence="2">Gp5/Type VI secretion system Vgr protein OB-fold domain-containing protein</fullName>
    </recommendedName>
</protein>
<feature type="region of interest" description="Disordered" evidence="1">
    <location>
        <begin position="239"/>
        <end position="261"/>
    </location>
</feature>
<gene>
    <name evidence="3" type="ORF">D4L85_26950</name>
</gene>
<evidence type="ECO:0000256" key="1">
    <source>
        <dbReference type="SAM" id="MobiDB-lite"/>
    </source>
</evidence>
<dbReference type="AlphaFoldDB" id="A0A385SQC3"/>
<dbReference type="SUPFAM" id="SSF69255">
    <property type="entry name" value="gp5 N-terminal domain-like"/>
    <property type="match status" value="1"/>
</dbReference>
<dbReference type="EMBL" id="CP032382">
    <property type="protein sequence ID" value="AYB33993.1"/>
    <property type="molecule type" value="Genomic_DNA"/>
</dbReference>
<feature type="domain" description="Gp5/Type VI secretion system Vgr protein OB-fold" evidence="2">
    <location>
        <begin position="406"/>
        <end position="483"/>
    </location>
</feature>
<dbReference type="KEGG" id="chk:D4L85_26950"/>
<evidence type="ECO:0000259" key="2">
    <source>
        <dbReference type="Pfam" id="PF04717"/>
    </source>
</evidence>
<organism evidence="3 4">
    <name type="scientific">Chryseolinea soli</name>
    <dbReference type="NCBI Taxonomy" id="2321403"/>
    <lineage>
        <taxon>Bacteria</taxon>
        <taxon>Pseudomonadati</taxon>
        <taxon>Bacteroidota</taxon>
        <taxon>Cytophagia</taxon>
        <taxon>Cytophagales</taxon>
        <taxon>Fulvivirgaceae</taxon>
        <taxon>Chryseolinea</taxon>
    </lineage>
</organism>
<evidence type="ECO:0000313" key="3">
    <source>
        <dbReference type="EMBL" id="AYB33993.1"/>
    </source>
</evidence>
<reference evidence="4" key="1">
    <citation type="submission" date="2018-09" db="EMBL/GenBank/DDBJ databases">
        <title>Chryseolinea sp. KIS68-18 isolated from soil.</title>
        <authorList>
            <person name="Weon H.-Y."/>
            <person name="Kwon S.-W."/>
            <person name="Lee S.A."/>
        </authorList>
    </citation>
    <scope>NUCLEOTIDE SEQUENCE [LARGE SCALE GENOMIC DNA]</scope>
    <source>
        <strain evidence="4">KIS68-18</strain>
    </source>
</reference>
<feature type="compositionally biased region" description="Basic and acidic residues" evidence="1">
    <location>
        <begin position="239"/>
        <end position="255"/>
    </location>
</feature>
<dbReference type="RefSeq" id="WP_119757219.1">
    <property type="nucleotide sequence ID" value="NZ_CP032382.1"/>
</dbReference>
<sequence length="571" mass="61525">MIIPGTAQEQNKKTDTVAVTVRIDGKDVTMDPGGLMAVSIGLEANKVPWARLIFADGSVEKQTFEKSDTDTFSPGKTVEILMGYGQDKDTIFKGVVTRHAVKIMPNAPFRLELECKDPVVKATVVKKSLYHYKQTDKAIIQDILGTYPDVKSGDMKEEGTQHDSLVQYNVSDWDFMVMRADANGMFLRAQGGSVDLLKPEIKGTADLQVQFGMSSSGLSLQEFESEIDVRNHYPSVKGHTWDASKQEVAEEKASKDGGGGGGGLGGVVGQVASVIGGGGAAKKDFPDVLYSDKNTVELYHGGDVDSKALTAWVDAKMKRGELSRIRGRVALNGAKILPGDTLEVNGVSSRFNGKHLVTGVLHQYARGHWKTDIQFGWMRDFVADEWTSSQPDASGLVPGIRGLHVGVVSKLEGDSRSGDFRIQVRLPFVAMNANGSQADGIWARLANVYAGDKRGFIFRPEIDDEVIVGFINNDPNDAVVLAAMNSEKNVGPSEIKASDKNEKKGFISKSGMQFLFDDDAQKITVSAGDSSAPHIELDGKGSKVTIACDSSNSIELSSSGVTVKGTRIDLN</sequence>
<proteinExistence type="predicted"/>
<dbReference type="Gene3D" id="2.40.50.230">
    <property type="entry name" value="Gp5 N-terminal domain"/>
    <property type="match status" value="1"/>
</dbReference>
<dbReference type="SUPFAM" id="SSF69279">
    <property type="entry name" value="Phage tail proteins"/>
    <property type="match status" value="1"/>
</dbReference>
<dbReference type="OrthoDB" id="1907165at2"/>
<evidence type="ECO:0000313" key="4">
    <source>
        <dbReference type="Proteomes" id="UP000266183"/>
    </source>
</evidence>
<dbReference type="Proteomes" id="UP000266183">
    <property type="component" value="Chromosome"/>
</dbReference>
<dbReference type="Pfam" id="PF04717">
    <property type="entry name" value="Phage_base_V"/>
    <property type="match status" value="1"/>
</dbReference>
<name>A0A385SQC3_9BACT</name>
<keyword evidence="4" id="KW-1185">Reference proteome</keyword>